<proteinExistence type="predicted"/>
<protein>
    <submittedName>
        <fullName evidence="6">TonB-dependent receptor</fullName>
    </submittedName>
</protein>
<dbReference type="Pfam" id="PF13620">
    <property type="entry name" value="CarboxypepD_reg"/>
    <property type="match status" value="1"/>
</dbReference>
<dbReference type="PANTHER" id="PTHR40980:SF4">
    <property type="entry name" value="TONB-DEPENDENT RECEPTOR-LIKE BETA-BARREL DOMAIN-CONTAINING PROTEIN"/>
    <property type="match status" value="1"/>
</dbReference>
<dbReference type="Proteomes" id="UP001326715">
    <property type="component" value="Chromosome"/>
</dbReference>
<name>A0ABZ0XQ58_9BACT</name>
<evidence type="ECO:0000256" key="2">
    <source>
        <dbReference type="ARBA" id="ARBA00023136"/>
    </source>
</evidence>
<dbReference type="SUPFAM" id="SSF56935">
    <property type="entry name" value="Porins"/>
    <property type="match status" value="1"/>
</dbReference>
<feature type="domain" description="Outer membrane protein beta-barrel" evidence="5">
    <location>
        <begin position="370"/>
        <end position="775"/>
    </location>
</feature>
<evidence type="ECO:0000313" key="6">
    <source>
        <dbReference type="EMBL" id="WQG92640.1"/>
    </source>
</evidence>
<dbReference type="InterPro" id="IPR041700">
    <property type="entry name" value="OMP_b-brl_3"/>
</dbReference>
<keyword evidence="2" id="KW-0472">Membrane</keyword>
<feature type="signal peptide" evidence="4">
    <location>
        <begin position="1"/>
        <end position="21"/>
    </location>
</feature>
<dbReference type="InterPro" id="IPR036942">
    <property type="entry name" value="Beta-barrel_TonB_sf"/>
</dbReference>
<comment type="subcellular location">
    <subcellularLocation>
        <location evidence="1">Cell outer membrane</location>
    </subcellularLocation>
</comment>
<evidence type="ECO:0000313" key="7">
    <source>
        <dbReference type="Proteomes" id="UP001326715"/>
    </source>
</evidence>
<dbReference type="EMBL" id="CP140154">
    <property type="protein sequence ID" value="WQG92640.1"/>
    <property type="molecule type" value="Genomic_DNA"/>
</dbReference>
<organism evidence="6 7">
    <name type="scientific">Chitinophaga sancti</name>
    <dbReference type="NCBI Taxonomy" id="1004"/>
    <lineage>
        <taxon>Bacteria</taxon>
        <taxon>Pseudomonadati</taxon>
        <taxon>Bacteroidota</taxon>
        <taxon>Chitinophagia</taxon>
        <taxon>Chitinophagales</taxon>
        <taxon>Chitinophagaceae</taxon>
        <taxon>Chitinophaga</taxon>
    </lineage>
</organism>
<evidence type="ECO:0000259" key="5">
    <source>
        <dbReference type="Pfam" id="PF14905"/>
    </source>
</evidence>
<keyword evidence="6" id="KW-0675">Receptor</keyword>
<gene>
    <name evidence="6" type="ORF">SR876_14070</name>
</gene>
<dbReference type="SUPFAM" id="SSF49464">
    <property type="entry name" value="Carboxypeptidase regulatory domain-like"/>
    <property type="match status" value="1"/>
</dbReference>
<dbReference type="RefSeq" id="WP_083571792.1">
    <property type="nucleotide sequence ID" value="NZ_CP139972.1"/>
</dbReference>
<keyword evidence="7" id="KW-1185">Reference proteome</keyword>
<evidence type="ECO:0000256" key="1">
    <source>
        <dbReference type="ARBA" id="ARBA00004442"/>
    </source>
</evidence>
<accession>A0ABZ0XQ58</accession>
<keyword evidence="4" id="KW-0732">Signal</keyword>
<dbReference type="Gene3D" id="2.40.170.20">
    <property type="entry name" value="TonB-dependent receptor, beta-barrel domain"/>
    <property type="match status" value="1"/>
</dbReference>
<keyword evidence="3" id="KW-0998">Cell outer membrane</keyword>
<evidence type="ECO:0000256" key="4">
    <source>
        <dbReference type="SAM" id="SignalP"/>
    </source>
</evidence>
<reference evidence="6 7" key="1">
    <citation type="submission" date="2023-11" db="EMBL/GenBank/DDBJ databases">
        <title>MicrobeMod: A computational toolkit for identifying prokaryotic methylation and restriction-modification with nanopore sequencing.</title>
        <authorList>
            <person name="Crits-Christoph A."/>
            <person name="Kang S.C."/>
            <person name="Lee H."/>
            <person name="Ostrov N."/>
        </authorList>
    </citation>
    <scope>NUCLEOTIDE SEQUENCE [LARGE SCALE GENOMIC DNA]</scope>
    <source>
        <strain evidence="6 7">ATCC 23090</strain>
    </source>
</reference>
<feature type="chain" id="PRO_5046881753" evidence="4">
    <location>
        <begin position="22"/>
        <end position="799"/>
    </location>
</feature>
<sequence>MRPTILFILFSPLIMLSEATAQYKVRGKITDNKGMPVLYATIELMRDSAVIQTCSSDSVGNYAFTNIQAGPYRLAGSYLGNRQVQPSFLLVRDTMVNIRYTAGTDKVLQGITVTSRRLLIEKKIDRLVFNVENSIVAAGGDATDVLKVTPLVKVKEDAITMTGKSGMAVMVNDRLVQLSGEDLINYLRAIRMEQIKTIEIITNPPAKYDAEGNNGIVNIILKKVKSDSWNASLTSSYKQATYATYSNGGSFTYQKNKLSFYADVNYTKGSKKGVETEYIPYSTGIWNNDFVRRVYANLFSIRSSLDYQLSDRVSIGVQYLGSFNKPETGQLNKTTVAHPSSNLVDSVIDATNNEKKKINSNAINLHSVVKIDTLGRSISFDLDYFDYNNNISRNFVTQSRSGNGTTLPGGFNAASNTGGQNLNIYSFKTDVKHPFSWVDLSYGAKIYFSKTDYNNAYYGLTSGHPVLDPARSNHFIYDENMEALYASGRKQLSKKWELQLGLRLENTQTKGNSVTLGTVTTNNYSKLFPTGYLQYTANEQHTFSLSYGRRLSRPRFNELNPFRVYYSTYSYTQGNPMLIPAYTSNIELQHSYKEMLTTIFSYSKTTNGIGNPPLFDTASKVSYLIDMNYYTTSSWNVSEIFVFNGISWWESENELNVFYNKTSTNRDLHLQNADGYGLYFSTNNNFSFNKSKTFRGEVNFWYQSPQFVDIYKQQDAESLDIGLSYSFLKRSLQAALVVQDLLRTNKDRAATNSGGIAYRYTDYPDRRFFRFTLTYKIGSQKVKARNQKFGNESEKNRAD</sequence>
<dbReference type="Pfam" id="PF14905">
    <property type="entry name" value="OMP_b-brl_3"/>
    <property type="match status" value="1"/>
</dbReference>
<dbReference type="InterPro" id="IPR008969">
    <property type="entry name" value="CarboxyPept-like_regulatory"/>
</dbReference>
<evidence type="ECO:0000256" key="3">
    <source>
        <dbReference type="ARBA" id="ARBA00023237"/>
    </source>
</evidence>
<dbReference type="PANTHER" id="PTHR40980">
    <property type="entry name" value="PLUG DOMAIN-CONTAINING PROTEIN"/>
    <property type="match status" value="1"/>
</dbReference>